<sequence>MTVIFVGGVHGVGKSTCCGQVAQLAGCLHFAASEIIRRERAQAIASAGKLVADVDGNQRLLIRGFRTLRQEAGTTPILLDGHFAMRDGLGDIQPVSVDVFRSLEIDRVVCLVDDASAIAVRIRQRDGAAPAHREIADLQDAELRHSRLVAAALAVPFTLLQGGDVESFIRHVLPRKA</sequence>
<reference evidence="1 2" key="1">
    <citation type="submission" date="2020-03" db="EMBL/GenBank/DDBJ databases">
        <title>Hydrogenophaga sp. nov. isolated from cyanobacterial mat.</title>
        <authorList>
            <person name="Thorat V."/>
            <person name="Kirdat K."/>
            <person name="Tiwarekar B."/>
            <person name="Costa E.D."/>
            <person name="Yadav A."/>
        </authorList>
    </citation>
    <scope>NUCLEOTIDE SEQUENCE [LARGE SCALE GENOMIC DNA]</scope>
    <source>
        <strain evidence="1 2">BA0156</strain>
    </source>
</reference>
<dbReference type="SUPFAM" id="SSF52540">
    <property type="entry name" value="P-loop containing nucleoside triphosphate hydrolases"/>
    <property type="match status" value="1"/>
</dbReference>
<evidence type="ECO:0000313" key="1">
    <source>
        <dbReference type="EMBL" id="QIM53207.1"/>
    </source>
</evidence>
<dbReference type="EMBL" id="CP049989">
    <property type="protein sequence ID" value="QIM53207.1"/>
    <property type="molecule type" value="Genomic_DNA"/>
</dbReference>
<proteinExistence type="predicted"/>
<keyword evidence="2" id="KW-1185">Reference proteome</keyword>
<dbReference type="RefSeq" id="WP_166228053.1">
    <property type="nucleotide sequence ID" value="NZ_CP049989.1"/>
</dbReference>
<dbReference type="InterPro" id="IPR027417">
    <property type="entry name" value="P-loop_NTPase"/>
</dbReference>
<dbReference type="AlphaFoldDB" id="A0A6G8IJ18"/>
<evidence type="ECO:0000313" key="2">
    <source>
        <dbReference type="Proteomes" id="UP000503162"/>
    </source>
</evidence>
<accession>A0A6G8IJ18</accession>
<gene>
    <name evidence="1" type="ORF">G9Q37_14120</name>
</gene>
<dbReference type="Proteomes" id="UP000503162">
    <property type="component" value="Chromosome"/>
</dbReference>
<name>A0A6G8IJ18_9BURK</name>
<dbReference type="Gene3D" id="3.40.50.300">
    <property type="entry name" value="P-loop containing nucleotide triphosphate hydrolases"/>
    <property type="match status" value="1"/>
</dbReference>
<organism evidence="1 2">
    <name type="scientific">Hydrogenophaga crocea</name>
    <dbReference type="NCBI Taxonomy" id="2716225"/>
    <lineage>
        <taxon>Bacteria</taxon>
        <taxon>Pseudomonadati</taxon>
        <taxon>Pseudomonadota</taxon>
        <taxon>Betaproteobacteria</taxon>
        <taxon>Burkholderiales</taxon>
        <taxon>Comamonadaceae</taxon>
        <taxon>Hydrogenophaga</taxon>
    </lineage>
</organism>
<protein>
    <submittedName>
        <fullName evidence="1">AAA family ATPase</fullName>
    </submittedName>
</protein>
<dbReference type="KEGG" id="hcz:G9Q37_14120"/>
<dbReference type="Pfam" id="PF13207">
    <property type="entry name" value="AAA_17"/>
    <property type="match status" value="1"/>
</dbReference>